<evidence type="ECO:0000313" key="5">
    <source>
        <dbReference type="Proteomes" id="UP001164286"/>
    </source>
</evidence>
<evidence type="ECO:0000313" key="4">
    <source>
        <dbReference type="EMBL" id="KAI9637142.1"/>
    </source>
</evidence>
<keyword evidence="2" id="KW-0539">Nucleus</keyword>
<dbReference type="Proteomes" id="UP001164286">
    <property type="component" value="Unassembled WGS sequence"/>
</dbReference>
<dbReference type="EMBL" id="JAKWFO010000005">
    <property type="protein sequence ID" value="KAI9637142.1"/>
    <property type="molecule type" value="Genomic_DNA"/>
</dbReference>
<accession>A0AA38H9U9</accession>
<dbReference type="PANTHER" id="PTHR37534:SF20">
    <property type="entry name" value="PRO1A C6 ZINK-FINGER PROTEIN"/>
    <property type="match status" value="1"/>
</dbReference>
<feature type="region of interest" description="Disordered" evidence="3">
    <location>
        <begin position="29"/>
        <end position="117"/>
    </location>
</feature>
<evidence type="ECO:0000256" key="3">
    <source>
        <dbReference type="SAM" id="MobiDB-lite"/>
    </source>
</evidence>
<keyword evidence="5" id="KW-1185">Reference proteome</keyword>
<comment type="caution">
    <text evidence="4">The sequence shown here is derived from an EMBL/GenBank/DDBJ whole genome shotgun (WGS) entry which is preliminary data.</text>
</comment>
<name>A0AA38H9U9_9TREE</name>
<sequence>MSAQIDYAEISRHARRIVDANRAQAVVDQVMSQADTSSDSAPPTAAESSTSRPPKKLNANASGRKAETGRSRRPTIGRGVSEAQSATRQESSEADSAMDGLVGGQAPLAPPQAMQSGGVGETDVLLAAATQQEYGAGLMGMVSGNDGSGQWAARGWAISPPQVQAGGSRDYLMGMGMGNHSSPDLSFLNDLFAFTPAPTLPPLETSPSQILPINFLAPTPAPTSQTDPLPQFANLNKSRLLARRTANQNMAAPAVSRGISPLSNSTVHPRMLLIETILQASEFDDSLFEFGPSGRVIQSLPGSSRGFGGTDVLSNAFSSPSARTLFHHYCNVSARFLVTMGNIGPNPLVTLCTPSKLLDTSSAASAAIRMSLLSTSMAHFTYETVDLVGAANLGRNWASTRARLDAVGRKFKKAALSNIFMAETTETSPEAIDSILAACTFICIRDVISADPTWADNMEFVLKLAHKKGGPQAMLKTTNGASNFTRRYLLENLATHDVFSCFSTGKEPALLGNYDCWWFESVETSQTRWEWESVERTFGISRAMVELVARVVTLDSRKRRLGIVMSDHPEEMMVIGQHFIRESHCLLLEADIWGNSLSALPQHHRVTCGDYIYKYMTVVLILADILEQPISTPRIAQSVDSILELCSEATAMRMSVMLTWPLLIAGLYCLPEKREKVSSLFDAFQYDYCEDLRCARSLLEEQWRLIEAGHGPRPWREVMKKLDKHAMLI</sequence>
<feature type="compositionally biased region" description="Low complexity" evidence="3">
    <location>
        <begin position="34"/>
        <end position="52"/>
    </location>
</feature>
<dbReference type="GeneID" id="77732848"/>
<organism evidence="4 5">
    <name type="scientific">Dioszegia hungarica</name>
    <dbReference type="NCBI Taxonomy" id="4972"/>
    <lineage>
        <taxon>Eukaryota</taxon>
        <taxon>Fungi</taxon>
        <taxon>Dikarya</taxon>
        <taxon>Basidiomycota</taxon>
        <taxon>Agaricomycotina</taxon>
        <taxon>Tremellomycetes</taxon>
        <taxon>Tremellales</taxon>
        <taxon>Bulleribasidiaceae</taxon>
        <taxon>Dioszegia</taxon>
    </lineage>
</organism>
<comment type="subcellular location">
    <subcellularLocation>
        <location evidence="1">Nucleus</location>
    </subcellularLocation>
</comment>
<dbReference type="AlphaFoldDB" id="A0AA38H9U9"/>
<protein>
    <submittedName>
        <fullName evidence="4">Fungal-specific transcription factor domain-containing protein</fullName>
    </submittedName>
</protein>
<dbReference type="RefSeq" id="XP_052946919.1">
    <property type="nucleotide sequence ID" value="XM_053093643.1"/>
</dbReference>
<proteinExistence type="predicted"/>
<reference evidence="4" key="1">
    <citation type="journal article" date="2022" name="G3 (Bethesda)">
        <title>High quality genome of the basidiomycete yeast Dioszegia hungarica PDD-24b-2 isolated from cloud water.</title>
        <authorList>
            <person name="Jarrige D."/>
            <person name="Haridas S."/>
            <person name="Bleykasten-Grosshans C."/>
            <person name="Joly M."/>
            <person name="Nadalig T."/>
            <person name="Sancelme M."/>
            <person name="Vuilleumier S."/>
            <person name="Grigoriev I.V."/>
            <person name="Amato P."/>
            <person name="Bringel F."/>
        </authorList>
    </citation>
    <scope>NUCLEOTIDE SEQUENCE</scope>
    <source>
        <strain evidence="4">PDD-24b-2</strain>
    </source>
</reference>
<dbReference type="PANTHER" id="PTHR37534">
    <property type="entry name" value="TRANSCRIPTIONAL ACTIVATOR PROTEIN UGA3"/>
    <property type="match status" value="1"/>
</dbReference>
<evidence type="ECO:0000256" key="1">
    <source>
        <dbReference type="ARBA" id="ARBA00004123"/>
    </source>
</evidence>
<evidence type="ECO:0000256" key="2">
    <source>
        <dbReference type="ARBA" id="ARBA00023242"/>
    </source>
</evidence>
<dbReference type="GO" id="GO:0005634">
    <property type="term" value="C:nucleus"/>
    <property type="evidence" value="ECO:0007669"/>
    <property type="project" value="UniProtKB-SubCell"/>
</dbReference>
<dbReference type="InterPro" id="IPR021858">
    <property type="entry name" value="Fun_TF"/>
</dbReference>
<gene>
    <name evidence="4" type="ORF">MKK02DRAFT_45852</name>
</gene>
<dbReference type="Pfam" id="PF11951">
    <property type="entry name" value="Fungal_trans_2"/>
    <property type="match status" value="1"/>
</dbReference>